<accession>A0ABW9R016</accession>
<gene>
    <name evidence="5" type="ORF">GHK86_19660</name>
</gene>
<dbReference type="InterPro" id="IPR018060">
    <property type="entry name" value="HTH_AraC"/>
</dbReference>
<dbReference type="EMBL" id="WJHE01001311">
    <property type="protein sequence ID" value="MST34931.1"/>
    <property type="molecule type" value="Genomic_DNA"/>
</dbReference>
<reference evidence="5 6" key="1">
    <citation type="submission" date="2019-11" db="EMBL/GenBank/DDBJ databases">
        <title>Acidiferrimicrobium australis gen. nov., sp. nov., an acidophilic and obligately heterotrophic, member of the Actinobacteria that catalyses dissimilatory oxido- reduction of iron isolated from metal-rich acidic water in Chile.</title>
        <authorList>
            <person name="Gonzalez D."/>
            <person name="Huber K."/>
            <person name="Hedrich S."/>
            <person name="Rojas-Villalobos C."/>
            <person name="Quatrini R."/>
            <person name="Dinamarca M.A."/>
            <person name="Schwarz A."/>
            <person name="Canales C."/>
            <person name="Nancucheo I."/>
        </authorList>
    </citation>
    <scope>NUCLEOTIDE SEQUENCE [LARGE SCALE GENOMIC DNA]</scope>
    <source>
        <strain evidence="5 6">USS-CCA1</strain>
    </source>
</reference>
<keyword evidence="1" id="KW-0805">Transcription regulation</keyword>
<evidence type="ECO:0000313" key="6">
    <source>
        <dbReference type="Proteomes" id="UP000437736"/>
    </source>
</evidence>
<organism evidence="5 6">
    <name type="scientific">Acidiferrimicrobium australe</name>
    <dbReference type="NCBI Taxonomy" id="2664430"/>
    <lineage>
        <taxon>Bacteria</taxon>
        <taxon>Bacillati</taxon>
        <taxon>Actinomycetota</taxon>
        <taxon>Acidimicrobiia</taxon>
        <taxon>Acidimicrobiales</taxon>
        <taxon>Acidimicrobiaceae</taxon>
        <taxon>Acidiferrimicrobium</taxon>
    </lineage>
</organism>
<dbReference type="Gene3D" id="1.10.10.60">
    <property type="entry name" value="Homeodomain-like"/>
    <property type="match status" value="1"/>
</dbReference>
<sequence>MRAAEPARSGLPSWDIAVPSEPSRLPGVLMAGFSDRANDLAEVALVPHPAVTVLFDLGDNPLVVEDSAGRRQRARIVAGLAPGGVRGRGLAGSMECLQVRLSPLAAHAALGASAELGGTVAALDDVWGRDAERTQERLRAAGSWEERFAVAETALARRLDAGRVVDPEVAFVWQQMVVARGRVRVERLASEVGWSRKRLWTRFRSQIGLTPKRAAQLVRFDHAAHRLAAGQSAASVAADGGYVDQSHLHRDVVAFAGVTPAAVAGAPFLAVDEVAWAAGSTAFAG</sequence>
<keyword evidence="2" id="KW-0238">DNA-binding</keyword>
<dbReference type="InterPro" id="IPR050204">
    <property type="entry name" value="AraC_XylS_family_regulators"/>
</dbReference>
<feature type="domain" description="HTH araC/xylS-type" evidence="4">
    <location>
        <begin position="168"/>
        <end position="266"/>
    </location>
</feature>
<dbReference type="SMART" id="SM00342">
    <property type="entry name" value="HTH_ARAC"/>
    <property type="match status" value="1"/>
</dbReference>
<proteinExistence type="predicted"/>
<protein>
    <submittedName>
        <fullName evidence="5">Helix-turn-helix domain-containing protein</fullName>
    </submittedName>
</protein>
<evidence type="ECO:0000313" key="5">
    <source>
        <dbReference type="EMBL" id="MST34931.1"/>
    </source>
</evidence>
<evidence type="ECO:0000256" key="1">
    <source>
        <dbReference type="ARBA" id="ARBA00023015"/>
    </source>
</evidence>
<dbReference type="Pfam" id="PF12833">
    <property type="entry name" value="HTH_18"/>
    <property type="match status" value="1"/>
</dbReference>
<evidence type="ECO:0000256" key="3">
    <source>
        <dbReference type="ARBA" id="ARBA00023163"/>
    </source>
</evidence>
<dbReference type="PANTHER" id="PTHR46796">
    <property type="entry name" value="HTH-TYPE TRANSCRIPTIONAL ACTIVATOR RHAS-RELATED"/>
    <property type="match status" value="1"/>
</dbReference>
<evidence type="ECO:0000259" key="4">
    <source>
        <dbReference type="PROSITE" id="PS01124"/>
    </source>
</evidence>
<dbReference type="PANTHER" id="PTHR46796:SF15">
    <property type="entry name" value="BLL1074 PROTEIN"/>
    <property type="match status" value="1"/>
</dbReference>
<keyword evidence="3" id="KW-0804">Transcription</keyword>
<dbReference type="Proteomes" id="UP000437736">
    <property type="component" value="Unassembled WGS sequence"/>
</dbReference>
<dbReference type="PROSITE" id="PS01124">
    <property type="entry name" value="HTH_ARAC_FAMILY_2"/>
    <property type="match status" value="1"/>
</dbReference>
<keyword evidence="6" id="KW-1185">Reference proteome</keyword>
<evidence type="ECO:0000256" key="2">
    <source>
        <dbReference type="ARBA" id="ARBA00023125"/>
    </source>
</evidence>
<comment type="caution">
    <text evidence="5">The sequence shown here is derived from an EMBL/GenBank/DDBJ whole genome shotgun (WGS) entry which is preliminary data.</text>
</comment>
<name>A0ABW9R016_9ACTN</name>